<dbReference type="InterPro" id="IPR037066">
    <property type="entry name" value="Plug_dom_sf"/>
</dbReference>
<evidence type="ECO:0000259" key="5">
    <source>
        <dbReference type="Pfam" id="PF14905"/>
    </source>
</evidence>
<keyword evidence="7" id="KW-1185">Reference proteome</keyword>
<name>A0A4R3VYX4_9SPHI</name>
<dbReference type="InterPro" id="IPR008969">
    <property type="entry name" value="CarboxyPept-like_regulatory"/>
</dbReference>
<dbReference type="Gene3D" id="2.40.170.20">
    <property type="entry name" value="TonB-dependent receptor, beta-barrel domain"/>
    <property type="match status" value="1"/>
</dbReference>
<sequence>MKKAHLLFYFLFSFIYASAQDITLVGTIKESISKERIAHTSISLFDEKRKLIAGAMSNTTGEFEIKKLKVGTYFLNIKFIGFAQKDTLIHLLKNGKHNLGDIYIVAGPQEIGEVNVTASNSVQQHQSDRQVYQANQYKSAVGGTALDIVKNLPSITLDGKGEILVRGNKGLIVLINGTPTLLDAQTILTQIAANDVKEVEFISSPRAQYDPDGKGGMINIKTSKPSSDGFAWLMNLQYGLPSVDDYDNVERQKRFGSDVSFQYRMNKLDIQGSLNYLRNDNAGFRDGDVYTIIGDKKTMFPSQGERSFNKYNYGARLNTAYQLTENQKIQFGLLASKKFQDRVADIYYDNQSISTVDGSTIHRLQYFNPNLQNKQGKFYLMDLSYQLALNKKHSLDFGVVYEHADIYGSTNNGNIENGNDTIQWTRNTYTNPINGVRASAQHQVKLTDNSELISGYQIRKDGQNGDFKYNNKEFGQGDFAVIPEFSGKMNANNLVHALFSQYNRAYTNTNIAFGLRYEFYKRDVLLVDTKEEYPYQTHQLYPSVDIKHKLDKGWEMKMSASRRVQRNNNFELNPIPEREHSETLERGDAELLPEFVTNFETGVIKKFTQGLFFSNVYYQHTKNPIQRVNSVYADTILHRVFTNADYARRYGLEVGGEWKPAPSLKLLFGTNTYNYKIEGDVLDYVNTYKNSDWVYSFNASGILNLPRQWTAAVDVNYLGERPTLQGVDSRFITPNFSLSKSFYQGAVTAQVQWKNIELGNWGVNEQRITTYANDFFTTTNYIYEKNIILLNLNFNIKKLNNILRLPKSEFGEKEF</sequence>
<dbReference type="AlphaFoldDB" id="A0A4R3VYX4"/>
<dbReference type="SUPFAM" id="SSF56935">
    <property type="entry name" value="Porins"/>
    <property type="match status" value="1"/>
</dbReference>
<keyword evidence="4" id="KW-0732">Signal</keyword>
<dbReference type="RefSeq" id="WP_132776611.1">
    <property type="nucleotide sequence ID" value="NZ_SMBZ01000004.1"/>
</dbReference>
<feature type="domain" description="Outer membrane protein beta-barrel" evidence="5">
    <location>
        <begin position="391"/>
        <end position="794"/>
    </location>
</feature>
<evidence type="ECO:0000256" key="3">
    <source>
        <dbReference type="ARBA" id="ARBA00023237"/>
    </source>
</evidence>
<dbReference type="SUPFAM" id="SSF49464">
    <property type="entry name" value="Carboxypeptidase regulatory domain-like"/>
    <property type="match status" value="1"/>
</dbReference>
<feature type="signal peptide" evidence="4">
    <location>
        <begin position="1"/>
        <end position="19"/>
    </location>
</feature>
<evidence type="ECO:0000313" key="7">
    <source>
        <dbReference type="Proteomes" id="UP000295197"/>
    </source>
</evidence>
<proteinExistence type="predicted"/>
<dbReference type="Proteomes" id="UP000295197">
    <property type="component" value="Unassembled WGS sequence"/>
</dbReference>
<dbReference type="PANTHER" id="PTHR40980:SF4">
    <property type="entry name" value="TONB-DEPENDENT RECEPTOR-LIKE BETA-BARREL DOMAIN-CONTAINING PROTEIN"/>
    <property type="match status" value="1"/>
</dbReference>
<protein>
    <submittedName>
        <fullName evidence="6">Outer membrane receptor protein involved in Fe transport</fullName>
    </submittedName>
</protein>
<dbReference type="Pfam" id="PF13620">
    <property type="entry name" value="CarboxypepD_reg"/>
    <property type="match status" value="1"/>
</dbReference>
<comment type="caution">
    <text evidence="6">The sequence shown here is derived from an EMBL/GenBank/DDBJ whole genome shotgun (WGS) entry which is preliminary data.</text>
</comment>
<dbReference type="InterPro" id="IPR036942">
    <property type="entry name" value="Beta-barrel_TonB_sf"/>
</dbReference>
<keyword evidence="3" id="KW-0998">Cell outer membrane</keyword>
<dbReference type="InterPro" id="IPR041700">
    <property type="entry name" value="OMP_b-brl_3"/>
</dbReference>
<reference evidence="6 7" key="1">
    <citation type="submission" date="2019-03" db="EMBL/GenBank/DDBJ databases">
        <title>Genomic Encyclopedia of Type Strains, Phase IV (KMG-IV): sequencing the most valuable type-strain genomes for metagenomic binning, comparative biology and taxonomic classification.</title>
        <authorList>
            <person name="Goeker M."/>
        </authorList>
    </citation>
    <scope>NUCLEOTIDE SEQUENCE [LARGE SCALE GENOMIC DNA]</scope>
    <source>
        <strain evidence="6 7">DSM 22362</strain>
    </source>
</reference>
<evidence type="ECO:0000256" key="2">
    <source>
        <dbReference type="ARBA" id="ARBA00023136"/>
    </source>
</evidence>
<dbReference type="Pfam" id="PF14905">
    <property type="entry name" value="OMP_b-brl_3"/>
    <property type="match status" value="1"/>
</dbReference>
<gene>
    <name evidence="6" type="ORF">EDC17_100446</name>
</gene>
<evidence type="ECO:0000256" key="4">
    <source>
        <dbReference type="SAM" id="SignalP"/>
    </source>
</evidence>
<feature type="chain" id="PRO_5020281693" evidence="4">
    <location>
        <begin position="20"/>
        <end position="815"/>
    </location>
</feature>
<dbReference type="GO" id="GO:0009279">
    <property type="term" value="C:cell outer membrane"/>
    <property type="evidence" value="ECO:0007669"/>
    <property type="project" value="UniProtKB-SubCell"/>
</dbReference>
<organism evidence="6 7">
    <name type="scientific">Sphingobacterium alimentarium</name>
    <dbReference type="NCBI Taxonomy" id="797292"/>
    <lineage>
        <taxon>Bacteria</taxon>
        <taxon>Pseudomonadati</taxon>
        <taxon>Bacteroidota</taxon>
        <taxon>Sphingobacteriia</taxon>
        <taxon>Sphingobacteriales</taxon>
        <taxon>Sphingobacteriaceae</taxon>
        <taxon>Sphingobacterium</taxon>
    </lineage>
</organism>
<dbReference type="PANTHER" id="PTHR40980">
    <property type="entry name" value="PLUG DOMAIN-CONTAINING PROTEIN"/>
    <property type="match status" value="1"/>
</dbReference>
<accession>A0A4R3VYX4</accession>
<evidence type="ECO:0000313" key="6">
    <source>
        <dbReference type="EMBL" id="TCV19524.1"/>
    </source>
</evidence>
<keyword evidence="2" id="KW-0472">Membrane</keyword>
<dbReference type="OrthoDB" id="606851at2"/>
<dbReference type="Gene3D" id="2.170.130.10">
    <property type="entry name" value="TonB-dependent receptor, plug domain"/>
    <property type="match status" value="1"/>
</dbReference>
<comment type="subcellular location">
    <subcellularLocation>
        <location evidence="1">Cell outer membrane</location>
    </subcellularLocation>
</comment>
<keyword evidence="6" id="KW-0675">Receptor</keyword>
<evidence type="ECO:0000256" key="1">
    <source>
        <dbReference type="ARBA" id="ARBA00004442"/>
    </source>
</evidence>
<dbReference type="EMBL" id="SMBZ01000004">
    <property type="protein sequence ID" value="TCV19524.1"/>
    <property type="molecule type" value="Genomic_DNA"/>
</dbReference>